<dbReference type="EC" id="4.2.1.1" evidence="2"/>
<dbReference type="InterPro" id="IPR001148">
    <property type="entry name" value="CA_dom"/>
</dbReference>
<evidence type="ECO:0000256" key="7">
    <source>
        <dbReference type="SAM" id="MobiDB-lite"/>
    </source>
</evidence>
<dbReference type="Pfam" id="PF00194">
    <property type="entry name" value="Carb_anhydrase"/>
    <property type="match status" value="1"/>
</dbReference>
<feature type="chain" id="PRO_5046634528" description="carbonic anhydrase" evidence="8">
    <location>
        <begin position="26"/>
        <end position="266"/>
    </location>
</feature>
<evidence type="ECO:0000256" key="8">
    <source>
        <dbReference type="SAM" id="SignalP"/>
    </source>
</evidence>
<comment type="caution">
    <text evidence="10">The sequence shown here is derived from an EMBL/GenBank/DDBJ whole genome shotgun (WGS) entry which is preliminary data.</text>
</comment>
<keyword evidence="5" id="KW-0456">Lyase</keyword>
<dbReference type="PROSITE" id="PS51144">
    <property type="entry name" value="ALPHA_CA_2"/>
    <property type="match status" value="1"/>
</dbReference>
<dbReference type="CDD" id="cd03124">
    <property type="entry name" value="alpha_CA_prokaryotic_like"/>
    <property type="match status" value="1"/>
</dbReference>
<gene>
    <name evidence="10" type="ORF">ACFOUO_04015</name>
</gene>
<dbReference type="PROSITE" id="PS51257">
    <property type="entry name" value="PROKAR_LIPOPROTEIN"/>
    <property type="match status" value="1"/>
</dbReference>
<dbReference type="PANTHER" id="PTHR18952">
    <property type="entry name" value="CARBONIC ANHYDRASE"/>
    <property type="match status" value="1"/>
</dbReference>
<comment type="catalytic activity">
    <reaction evidence="6">
        <text>hydrogencarbonate + H(+) = CO2 + H2O</text>
        <dbReference type="Rhea" id="RHEA:10748"/>
        <dbReference type="ChEBI" id="CHEBI:15377"/>
        <dbReference type="ChEBI" id="CHEBI:15378"/>
        <dbReference type="ChEBI" id="CHEBI:16526"/>
        <dbReference type="ChEBI" id="CHEBI:17544"/>
        <dbReference type="EC" id="4.2.1.1"/>
    </reaction>
</comment>
<protein>
    <recommendedName>
        <fullName evidence="2">carbonic anhydrase</fullName>
        <ecNumber evidence="2">4.2.1.1</ecNumber>
    </recommendedName>
</protein>
<dbReference type="InterPro" id="IPR041891">
    <property type="entry name" value="Alpha_CA_prokaryot-like"/>
</dbReference>
<evidence type="ECO:0000256" key="6">
    <source>
        <dbReference type="ARBA" id="ARBA00048348"/>
    </source>
</evidence>
<feature type="domain" description="Alpha-carbonic anhydrase" evidence="9">
    <location>
        <begin position="44"/>
        <end position="266"/>
    </location>
</feature>
<keyword evidence="8" id="KW-0732">Signal</keyword>
<evidence type="ECO:0000256" key="4">
    <source>
        <dbReference type="ARBA" id="ARBA00022833"/>
    </source>
</evidence>
<reference evidence="11" key="1">
    <citation type="journal article" date="2019" name="Int. J. Syst. Evol. Microbiol.">
        <title>The Global Catalogue of Microorganisms (GCM) 10K type strain sequencing project: providing services to taxonomists for standard genome sequencing and annotation.</title>
        <authorList>
            <consortium name="The Broad Institute Genomics Platform"/>
            <consortium name="The Broad Institute Genome Sequencing Center for Infectious Disease"/>
            <person name="Wu L."/>
            <person name="Ma J."/>
        </authorList>
    </citation>
    <scope>NUCLEOTIDE SEQUENCE [LARGE SCALE GENOMIC DNA]</scope>
    <source>
        <strain evidence="11">IBRC-M 10813</strain>
    </source>
</reference>
<dbReference type="PANTHER" id="PTHR18952:SF265">
    <property type="entry name" value="CARBONIC ANHYDRASE"/>
    <property type="match status" value="1"/>
</dbReference>
<dbReference type="SUPFAM" id="SSF51069">
    <property type="entry name" value="Carbonic anhydrase"/>
    <property type="match status" value="1"/>
</dbReference>
<keyword evidence="4" id="KW-0862">Zinc</keyword>
<keyword evidence="3" id="KW-0479">Metal-binding</keyword>
<evidence type="ECO:0000313" key="11">
    <source>
        <dbReference type="Proteomes" id="UP001595843"/>
    </source>
</evidence>
<dbReference type="RefSeq" id="WP_380702377.1">
    <property type="nucleotide sequence ID" value="NZ_JBHSAP010000007.1"/>
</dbReference>
<dbReference type="Proteomes" id="UP001595843">
    <property type="component" value="Unassembled WGS sequence"/>
</dbReference>
<dbReference type="EMBL" id="JBHSAP010000007">
    <property type="protein sequence ID" value="MFC4075968.1"/>
    <property type="molecule type" value="Genomic_DNA"/>
</dbReference>
<feature type="region of interest" description="Disordered" evidence="7">
    <location>
        <begin position="26"/>
        <end position="45"/>
    </location>
</feature>
<evidence type="ECO:0000256" key="2">
    <source>
        <dbReference type="ARBA" id="ARBA00012925"/>
    </source>
</evidence>
<feature type="compositionally biased region" description="Basic and acidic residues" evidence="7">
    <location>
        <begin position="31"/>
        <end position="45"/>
    </location>
</feature>
<evidence type="ECO:0000256" key="3">
    <source>
        <dbReference type="ARBA" id="ARBA00022723"/>
    </source>
</evidence>
<sequence>MLKKKAFAIVLTSLSLSLAACSAHATQEAAPSKKDKPEVKKEKTHWSYNGSEKWGDLDPSYAACANGKEQSPIDIEASQVKTNQDANDIKFNYKKTSFSVSNNGHTILDYPASNDDIIMAGKKYKLVQFHFHTPSEHQFNGKNFDMELHLVHQDAKGHTIVLGIMIKEGQENQALDDIWAQLPKEKTKEAVKIDKPVDLMSLLPKDKKSFRYNGSLTTPPCTEKVKWVVFKQPIEMSKTQIRVFRNIFPDNHRPVQAVNKREIIEK</sequence>
<accession>A0ABV8JFC5</accession>
<evidence type="ECO:0000313" key="10">
    <source>
        <dbReference type="EMBL" id="MFC4075968.1"/>
    </source>
</evidence>
<evidence type="ECO:0000256" key="5">
    <source>
        <dbReference type="ARBA" id="ARBA00023239"/>
    </source>
</evidence>
<evidence type="ECO:0000259" key="9">
    <source>
        <dbReference type="PROSITE" id="PS51144"/>
    </source>
</evidence>
<dbReference type="SMART" id="SM01057">
    <property type="entry name" value="Carb_anhydrase"/>
    <property type="match status" value="1"/>
</dbReference>
<dbReference type="InterPro" id="IPR036398">
    <property type="entry name" value="CA_dom_sf"/>
</dbReference>
<keyword evidence="11" id="KW-1185">Reference proteome</keyword>
<name>A0ABV8JFC5_9BACL</name>
<feature type="signal peptide" evidence="8">
    <location>
        <begin position="1"/>
        <end position="25"/>
    </location>
</feature>
<comment type="similarity">
    <text evidence="1">Belongs to the alpha-carbonic anhydrase family.</text>
</comment>
<organism evidence="10 11">
    <name type="scientific">Salinithrix halophila</name>
    <dbReference type="NCBI Taxonomy" id="1485204"/>
    <lineage>
        <taxon>Bacteria</taxon>
        <taxon>Bacillati</taxon>
        <taxon>Bacillota</taxon>
        <taxon>Bacilli</taxon>
        <taxon>Bacillales</taxon>
        <taxon>Thermoactinomycetaceae</taxon>
        <taxon>Salinithrix</taxon>
    </lineage>
</organism>
<proteinExistence type="inferred from homology"/>
<dbReference type="Gene3D" id="3.10.200.10">
    <property type="entry name" value="Alpha carbonic anhydrase"/>
    <property type="match status" value="1"/>
</dbReference>
<dbReference type="InterPro" id="IPR023561">
    <property type="entry name" value="Carbonic_anhydrase_a-class"/>
</dbReference>
<evidence type="ECO:0000256" key="1">
    <source>
        <dbReference type="ARBA" id="ARBA00010718"/>
    </source>
</evidence>